<dbReference type="Pfam" id="PF07002">
    <property type="entry name" value="Copine"/>
    <property type="match status" value="2"/>
</dbReference>
<sequence>MDVISLPWPVSDVNLDVGAFDYGIQQGVATVNFLTIEITPIYDIGEEVDPTTYCEALSSDKIIEWLIAMRDEMQSMSNNDVWELVDLPKGYKTHWMQMETFSLVSTKDSFRLIMALVAHFDLKLHQMDVKTSFLNGDFIEEVYMSQPEGFEANRKKNMNKFDQCVYMKVNRSKYIFMVLYIDDILLASSDVNLLNDTKRILSANFNMKDLIEAYFVLGIEIYRNRSRNLLGLSQRAYINRVLKRFNMQTCKAGDVPVVKGYKLSNEQCPKNDLEKDAMKTIPYASVVGSLMYAQVCTRPDIAFIVNVLGLQDDCSKDIFEMELEDMEEPADDVENDGAGHHVCALLPNEVNDECSSSHIIAFHFAFGDNLEASIESIEDSLHYIDPSSRFNAYQQAIMDVGEVIQFYDSDSGVEVERVQRIMATYASALNHVALAGPTLFGQVINNVVEIAGQSLYYNSCKYFVLLIITDGVLTDLQETKDALVRAFDLPLLILIVGVGGTNFKQVEILDADNGCRL</sequence>
<dbReference type="EMBL" id="QGNW01000025">
    <property type="protein sequence ID" value="RVX13088.1"/>
    <property type="molecule type" value="Genomic_DNA"/>
</dbReference>
<feature type="domain" description="Reverse transcriptase Ty1/copia-type" evidence="2">
    <location>
        <begin position="161"/>
        <end position="258"/>
    </location>
</feature>
<dbReference type="PANTHER" id="PTHR10857:SF120">
    <property type="entry name" value="PROTEIN BONZAI 3"/>
    <property type="match status" value="1"/>
</dbReference>
<evidence type="ECO:0000313" key="4">
    <source>
        <dbReference type="Proteomes" id="UP000288805"/>
    </source>
</evidence>
<dbReference type="SUPFAM" id="SSF53300">
    <property type="entry name" value="vWA-like"/>
    <property type="match status" value="1"/>
</dbReference>
<organism evidence="3 4">
    <name type="scientific">Vitis vinifera</name>
    <name type="common">Grape</name>
    <dbReference type="NCBI Taxonomy" id="29760"/>
    <lineage>
        <taxon>Eukaryota</taxon>
        <taxon>Viridiplantae</taxon>
        <taxon>Streptophyta</taxon>
        <taxon>Embryophyta</taxon>
        <taxon>Tracheophyta</taxon>
        <taxon>Spermatophyta</taxon>
        <taxon>Magnoliopsida</taxon>
        <taxon>eudicotyledons</taxon>
        <taxon>Gunneridae</taxon>
        <taxon>Pentapetalae</taxon>
        <taxon>rosids</taxon>
        <taxon>Vitales</taxon>
        <taxon>Vitaceae</taxon>
        <taxon>Viteae</taxon>
        <taxon>Vitis</taxon>
    </lineage>
</organism>
<dbReference type="Pfam" id="PF07727">
    <property type="entry name" value="RVT_2"/>
    <property type="match status" value="1"/>
</dbReference>
<comment type="caution">
    <text evidence="3">The sequence shown here is derived from an EMBL/GenBank/DDBJ whole genome shotgun (WGS) entry which is preliminary data.</text>
</comment>
<evidence type="ECO:0000259" key="2">
    <source>
        <dbReference type="Pfam" id="PF07727"/>
    </source>
</evidence>
<dbReference type="AlphaFoldDB" id="A0A438JW13"/>
<reference evidence="3 4" key="1">
    <citation type="journal article" date="2018" name="PLoS Genet.">
        <title>Population sequencing reveals clonal diversity and ancestral inbreeding in the grapevine cultivar Chardonnay.</title>
        <authorList>
            <person name="Roach M.J."/>
            <person name="Johnson D.L."/>
            <person name="Bohlmann J."/>
            <person name="van Vuuren H.J."/>
            <person name="Jones S.J."/>
            <person name="Pretorius I.S."/>
            <person name="Schmidt S.A."/>
            <person name="Borneman A.R."/>
        </authorList>
    </citation>
    <scope>NUCLEOTIDE SEQUENCE [LARGE SCALE GENOMIC DNA]</scope>
    <source>
        <strain evidence="4">cv. Chardonnay</strain>
        <tissue evidence="3">Leaf</tissue>
    </source>
</reference>
<dbReference type="InterPro" id="IPR013103">
    <property type="entry name" value="RVT_2"/>
</dbReference>
<dbReference type="InterPro" id="IPR010734">
    <property type="entry name" value="Copine_C"/>
</dbReference>
<dbReference type="InterPro" id="IPR036465">
    <property type="entry name" value="vWFA_dom_sf"/>
</dbReference>
<protein>
    <submittedName>
        <fullName evidence="3">Retrovirus-related Pol polyprotein from transposon TNT 1-94</fullName>
    </submittedName>
</protein>
<name>A0A438JW13_VITVI</name>
<proteinExistence type="predicted"/>
<dbReference type="Proteomes" id="UP000288805">
    <property type="component" value="Unassembled WGS sequence"/>
</dbReference>
<dbReference type="PANTHER" id="PTHR10857">
    <property type="entry name" value="COPINE"/>
    <property type="match status" value="1"/>
</dbReference>
<dbReference type="GO" id="GO:0005544">
    <property type="term" value="F:calcium-dependent phospholipid binding"/>
    <property type="evidence" value="ECO:0007669"/>
    <property type="project" value="InterPro"/>
</dbReference>
<dbReference type="InterPro" id="IPR045052">
    <property type="entry name" value="Copine"/>
</dbReference>
<feature type="domain" description="Copine C-terminal" evidence="1">
    <location>
        <begin position="380"/>
        <end position="412"/>
    </location>
</feature>
<gene>
    <name evidence="3" type="primary">POLX_611</name>
    <name evidence="3" type="ORF">CK203_018019</name>
</gene>
<accession>A0A438JW13</accession>
<feature type="domain" description="Copine C-terminal" evidence="1">
    <location>
        <begin position="414"/>
        <end position="513"/>
    </location>
</feature>
<evidence type="ECO:0000313" key="3">
    <source>
        <dbReference type="EMBL" id="RVX13088.1"/>
    </source>
</evidence>
<evidence type="ECO:0000259" key="1">
    <source>
        <dbReference type="Pfam" id="PF07002"/>
    </source>
</evidence>